<dbReference type="GO" id="GO:0090071">
    <property type="term" value="P:negative regulation of ribosome biogenesis"/>
    <property type="evidence" value="ECO:0007669"/>
    <property type="project" value="TreeGrafter"/>
</dbReference>
<keyword evidence="2" id="KW-1185">Reference proteome</keyword>
<proteinExistence type="inferred from homology"/>
<protein>
    <submittedName>
        <fullName evidence="3">Ribosomal silencing factor RsfS</fullName>
    </submittedName>
</protein>
<sequence>MLRTILTQFSRQLPKTKNLSYMRKLKYCTEPTKDFINKSTLSQPSPNYYDQYIEEYYEVDECNVDDEVVPLHLQNLERKTSIEKKLIDEVDEEELIKVLENERALNIECIPIEKKDDSDLKAYDIAIICSPYNNKHGESLINVVKKYIKDNYRFENDQYPTIVKNNNGWFLYDMRRIILHVMTSKMRERYDLESLYRNAEEEPDEMLGNESIEEKEGEVREEKEIIIVEKKE</sequence>
<organism evidence="2 3">
    <name type="scientific">Strongyloides papillosus</name>
    <name type="common">Intestinal threadworm</name>
    <dbReference type="NCBI Taxonomy" id="174720"/>
    <lineage>
        <taxon>Eukaryota</taxon>
        <taxon>Metazoa</taxon>
        <taxon>Ecdysozoa</taxon>
        <taxon>Nematoda</taxon>
        <taxon>Chromadorea</taxon>
        <taxon>Rhabditida</taxon>
        <taxon>Tylenchina</taxon>
        <taxon>Panagrolaimomorpha</taxon>
        <taxon>Strongyloidoidea</taxon>
        <taxon>Strongyloididae</taxon>
        <taxon>Strongyloides</taxon>
    </lineage>
</organism>
<evidence type="ECO:0000313" key="2">
    <source>
        <dbReference type="Proteomes" id="UP000046392"/>
    </source>
</evidence>
<accession>A0A0N5BB06</accession>
<dbReference type="Proteomes" id="UP000046392">
    <property type="component" value="Unplaced"/>
</dbReference>
<evidence type="ECO:0000313" key="3">
    <source>
        <dbReference type="WBParaSite" id="SPAL_0000322000.1"/>
    </source>
</evidence>
<evidence type="ECO:0000256" key="1">
    <source>
        <dbReference type="ARBA" id="ARBA00010574"/>
    </source>
</evidence>
<dbReference type="InterPro" id="IPR004394">
    <property type="entry name" value="Iojap/RsfS/C7orf30"/>
</dbReference>
<dbReference type="SUPFAM" id="SSF81301">
    <property type="entry name" value="Nucleotidyltransferase"/>
    <property type="match status" value="1"/>
</dbReference>
<reference evidence="3" key="1">
    <citation type="submission" date="2017-02" db="UniProtKB">
        <authorList>
            <consortium name="WormBaseParasite"/>
        </authorList>
    </citation>
    <scope>IDENTIFICATION</scope>
</reference>
<dbReference type="InterPro" id="IPR043519">
    <property type="entry name" value="NT_sf"/>
</dbReference>
<dbReference type="Gene3D" id="3.30.460.10">
    <property type="entry name" value="Beta Polymerase, domain 2"/>
    <property type="match status" value="1"/>
</dbReference>
<dbReference type="PANTHER" id="PTHR21043">
    <property type="entry name" value="IOJAP SUPERFAMILY ORTHOLOG"/>
    <property type="match status" value="1"/>
</dbReference>
<dbReference type="STRING" id="174720.A0A0N5BB06"/>
<dbReference type="Pfam" id="PF02410">
    <property type="entry name" value="RsfS"/>
    <property type="match status" value="1"/>
</dbReference>
<dbReference type="WBParaSite" id="SPAL_0000322000.1">
    <property type="protein sequence ID" value="SPAL_0000322000.1"/>
    <property type="gene ID" value="SPAL_0000322000"/>
</dbReference>
<dbReference type="GO" id="GO:0017148">
    <property type="term" value="P:negative regulation of translation"/>
    <property type="evidence" value="ECO:0007669"/>
    <property type="project" value="TreeGrafter"/>
</dbReference>
<dbReference type="GO" id="GO:0043023">
    <property type="term" value="F:ribosomal large subunit binding"/>
    <property type="evidence" value="ECO:0007669"/>
    <property type="project" value="TreeGrafter"/>
</dbReference>
<dbReference type="PANTHER" id="PTHR21043:SF0">
    <property type="entry name" value="MITOCHONDRIAL ASSEMBLY OF RIBOSOMAL LARGE SUBUNIT PROTEIN 1"/>
    <property type="match status" value="1"/>
</dbReference>
<dbReference type="AlphaFoldDB" id="A0A0N5BB06"/>
<comment type="similarity">
    <text evidence="1">Belongs to the Iojap/RsfS family.</text>
</comment>
<name>A0A0N5BB06_STREA</name>